<sequence>MWALRPLGVREIRGFAERRIGKPDCRESSRGLRGLPTFIASAQGGSPQKPLGGSLTRGII</sequence>
<reference evidence="2" key="1">
    <citation type="journal article" date="2020" name="mSystems">
        <title>Genome- and Community-Level Interaction Insights into Carbon Utilization and Element Cycling Functions of Hydrothermarchaeota in Hydrothermal Sediment.</title>
        <authorList>
            <person name="Zhou Z."/>
            <person name="Liu Y."/>
            <person name="Xu W."/>
            <person name="Pan J."/>
            <person name="Luo Z.H."/>
            <person name="Li M."/>
        </authorList>
    </citation>
    <scope>NUCLEOTIDE SEQUENCE [LARGE SCALE GENOMIC DNA]</scope>
    <source>
        <strain evidence="2">SpSt-1105</strain>
    </source>
</reference>
<dbReference type="AlphaFoldDB" id="A0A7J3Z6S2"/>
<accession>A0A7J3Z6S2</accession>
<name>A0A7J3Z6S2_9CREN</name>
<organism evidence="2">
    <name type="scientific">Ignisphaera aggregans</name>
    <dbReference type="NCBI Taxonomy" id="334771"/>
    <lineage>
        <taxon>Archaea</taxon>
        <taxon>Thermoproteota</taxon>
        <taxon>Thermoprotei</taxon>
        <taxon>Desulfurococcales</taxon>
        <taxon>Desulfurococcaceae</taxon>
        <taxon>Ignisphaera</taxon>
    </lineage>
</organism>
<proteinExistence type="predicted"/>
<evidence type="ECO:0000313" key="2">
    <source>
        <dbReference type="EMBL" id="HHQ50305.1"/>
    </source>
</evidence>
<dbReference type="EMBL" id="DRYQ01000042">
    <property type="protein sequence ID" value="HHQ50305.1"/>
    <property type="molecule type" value="Genomic_DNA"/>
</dbReference>
<protein>
    <submittedName>
        <fullName evidence="2">Uncharacterized protein</fullName>
    </submittedName>
</protein>
<evidence type="ECO:0000256" key="1">
    <source>
        <dbReference type="SAM" id="MobiDB-lite"/>
    </source>
</evidence>
<gene>
    <name evidence="2" type="ORF">ENM66_03025</name>
</gene>
<feature type="region of interest" description="Disordered" evidence="1">
    <location>
        <begin position="37"/>
        <end position="60"/>
    </location>
</feature>
<comment type="caution">
    <text evidence="2">The sequence shown here is derived from an EMBL/GenBank/DDBJ whole genome shotgun (WGS) entry which is preliminary data.</text>
</comment>